<evidence type="ECO:0000256" key="2">
    <source>
        <dbReference type="ARBA" id="ARBA00022840"/>
    </source>
</evidence>
<dbReference type="GO" id="GO:0006310">
    <property type="term" value="P:DNA recombination"/>
    <property type="evidence" value="ECO:0007669"/>
    <property type="project" value="InterPro"/>
</dbReference>
<dbReference type="InterPro" id="IPR006344">
    <property type="entry name" value="RecD"/>
</dbReference>
<keyword evidence="2" id="KW-0067">ATP-binding</keyword>
<dbReference type="Gene3D" id="3.40.50.300">
    <property type="entry name" value="P-loop containing nucleotide triphosphate hydrolases"/>
    <property type="match status" value="3"/>
</dbReference>
<dbReference type="SUPFAM" id="SSF52540">
    <property type="entry name" value="P-loop containing nucleoside triphosphate hydrolases"/>
    <property type="match status" value="2"/>
</dbReference>
<protein>
    <submittedName>
        <fullName evidence="4">DNA helicase/exodeoxyribonuclease V, alpha subunit</fullName>
    </submittedName>
</protein>
<dbReference type="GO" id="GO:0006302">
    <property type="term" value="P:double-strand break repair"/>
    <property type="evidence" value="ECO:0007669"/>
    <property type="project" value="InterPro"/>
</dbReference>
<keyword evidence="1" id="KW-0547">Nucleotide-binding</keyword>
<dbReference type="Proteomes" id="UP000199073">
    <property type="component" value="Unassembled WGS sequence"/>
</dbReference>
<dbReference type="InterPro" id="IPR027417">
    <property type="entry name" value="P-loop_NTPase"/>
</dbReference>
<evidence type="ECO:0000313" key="4">
    <source>
        <dbReference type="EMBL" id="SDP54916.1"/>
    </source>
</evidence>
<dbReference type="GO" id="GO:0005524">
    <property type="term" value="F:ATP binding"/>
    <property type="evidence" value="ECO:0007669"/>
    <property type="project" value="UniProtKB-KW"/>
</dbReference>
<keyword evidence="4" id="KW-0347">Helicase</keyword>
<dbReference type="InterPro" id="IPR027785">
    <property type="entry name" value="UvrD-like_helicase_C"/>
</dbReference>
<organism evidence="4 5">
    <name type="scientific">Desulforhopalus singaporensis</name>
    <dbReference type="NCBI Taxonomy" id="91360"/>
    <lineage>
        <taxon>Bacteria</taxon>
        <taxon>Pseudomonadati</taxon>
        <taxon>Thermodesulfobacteriota</taxon>
        <taxon>Desulfobulbia</taxon>
        <taxon>Desulfobulbales</taxon>
        <taxon>Desulfocapsaceae</taxon>
        <taxon>Desulforhopalus</taxon>
    </lineage>
</organism>
<name>A0A1H0TMZ3_9BACT</name>
<dbReference type="HAMAP" id="MF_01487">
    <property type="entry name" value="RecD"/>
    <property type="match status" value="1"/>
</dbReference>
<dbReference type="PANTHER" id="PTHR43788:SF6">
    <property type="entry name" value="DNA HELICASE B"/>
    <property type="match status" value="1"/>
</dbReference>
<sequence length="556" mass="61203">MTDIEGSFLAHYFADFLARRTPLEDAGRKSFMALVARLVQAMEGGHSCLALGPDDLAVLEPLMDSPVVSDKKQQRKTPLIVACQNLYLYRYDHYETRLARNITALAAAQAAPPPGDLTRKLDELFGGNSGGGNYQRYAAQVASRKSLTIISGGPGTGKTTTVVKILALILDVEKRRLKIALGAPTGKAAMRLSESVRASLDRLESVRKILENIPASASTLHRMLGVKRNSPRFVHNAANPMTWDVVVVDEASMVDLAMMCKLVDALKPGAKLILLGDKDQLASVESGAVLADLITALPENSVELKTTYRFDRNIKRFAEMINRGDLGGCWQMAEDAQITNLALLSGGAGSCLGKSYERYMHLAGKCDGEDEQTIRRLFQAFNSFQVLCAVRYGGRGEEAINLSIEKWLAAKGYDCRPGGWYHGRPVLITRNDYTLELYNGDVGICLKGADGRFRVWFERFDSGLRSYSPNRLVQLQTVYAMTIHKSQGSEFTEVVVVLPEEDSRILSRELVYTAVTRAREQVWIHSSREILGCALGRTAVRQSGLCKRIDSGRTSG</sequence>
<proteinExistence type="inferred from homology"/>
<dbReference type="Pfam" id="PF13245">
    <property type="entry name" value="AAA_19"/>
    <property type="match status" value="1"/>
</dbReference>
<dbReference type="GO" id="GO:0017116">
    <property type="term" value="F:single-stranded DNA helicase activity"/>
    <property type="evidence" value="ECO:0007669"/>
    <property type="project" value="TreeGrafter"/>
</dbReference>
<keyword evidence="5" id="KW-1185">Reference proteome</keyword>
<evidence type="ECO:0000259" key="3">
    <source>
        <dbReference type="Pfam" id="PF13538"/>
    </source>
</evidence>
<keyword evidence="4" id="KW-0378">Hydrolase</keyword>
<dbReference type="RefSeq" id="WP_092224520.1">
    <property type="nucleotide sequence ID" value="NZ_FNJI01000025.1"/>
</dbReference>
<reference evidence="4 5" key="1">
    <citation type="submission" date="2016-10" db="EMBL/GenBank/DDBJ databases">
        <authorList>
            <person name="de Groot N.N."/>
        </authorList>
    </citation>
    <scope>NUCLEOTIDE SEQUENCE [LARGE SCALE GENOMIC DNA]</scope>
    <source>
        <strain evidence="4 5">DSM 12130</strain>
    </source>
</reference>
<evidence type="ECO:0000256" key="1">
    <source>
        <dbReference type="ARBA" id="ARBA00022741"/>
    </source>
</evidence>
<dbReference type="NCBIfam" id="TIGR01447">
    <property type="entry name" value="recD"/>
    <property type="match status" value="1"/>
</dbReference>
<evidence type="ECO:0000313" key="5">
    <source>
        <dbReference type="Proteomes" id="UP000199073"/>
    </source>
</evidence>
<feature type="domain" description="UvrD-like helicase C-terminal" evidence="3">
    <location>
        <begin position="478"/>
        <end position="524"/>
    </location>
</feature>
<dbReference type="EMBL" id="FNJI01000025">
    <property type="protein sequence ID" value="SDP54916.1"/>
    <property type="molecule type" value="Genomic_DNA"/>
</dbReference>
<dbReference type="AlphaFoldDB" id="A0A1H0TMZ3"/>
<dbReference type="Pfam" id="PF13538">
    <property type="entry name" value="UvrD_C_2"/>
    <property type="match status" value="1"/>
</dbReference>
<dbReference type="CDD" id="cd17933">
    <property type="entry name" value="DEXSc_RecD-like"/>
    <property type="match status" value="1"/>
</dbReference>
<dbReference type="PANTHER" id="PTHR43788">
    <property type="entry name" value="DNA2/NAM7 HELICASE FAMILY MEMBER"/>
    <property type="match status" value="1"/>
</dbReference>
<dbReference type="OrthoDB" id="9763659at2"/>
<dbReference type="GO" id="GO:0008854">
    <property type="term" value="F:exodeoxyribonuclease V activity"/>
    <property type="evidence" value="ECO:0007669"/>
    <property type="project" value="InterPro"/>
</dbReference>
<dbReference type="CDD" id="cd18809">
    <property type="entry name" value="SF1_C_RecD"/>
    <property type="match status" value="1"/>
</dbReference>
<dbReference type="GO" id="GO:0009338">
    <property type="term" value="C:exodeoxyribonuclease V complex"/>
    <property type="evidence" value="ECO:0007669"/>
    <property type="project" value="InterPro"/>
</dbReference>
<accession>A0A1H0TMZ3</accession>
<dbReference type="STRING" id="91360.SAMN05660330_03146"/>
<gene>
    <name evidence="4" type="ORF">SAMN05660330_03146</name>
</gene>
<dbReference type="InterPro" id="IPR050534">
    <property type="entry name" value="Coronavir_polyprotein_1ab"/>
</dbReference>